<dbReference type="Proteomes" id="UP000530320">
    <property type="component" value="Unassembled WGS sequence"/>
</dbReference>
<organism evidence="1 2">
    <name type="scientific">Gluconacetobacter dulcium</name>
    <dbReference type="NCBI Taxonomy" id="2729096"/>
    <lineage>
        <taxon>Bacteria</taxon>
        <taxon>Pseudomonadati</taxon>
        <taxon>Pseudomonadota</taxon>
        <taxon>Alphaproteobacteria</taxon>
        <taxon>Acetobacterales</taxon>
        <taxon>Acetobacteraceae</taxon>
        <taxon>Gluconacetobacter</taxon>
    </lineage>
</organism>
<dbReference type="EMBL" id="JABEQP010000004">
    <property type="protein sequence ID" value="MBB2197501.1"/>
    <property type="molecule type" value="Genomic_DNA"/>
</dbReference>
<accession>A0A7W4PK47</accession>
<dbReference type="RefSeq" id="WP_183008880.1">
    <property type="nucleotide sequence ID" value="NZ_JABEQP010000004.1"/>
</dbReference>
<dbReference type="AlphaFoldDB" id="A0A7W4PK47"/>
<proteinExistence type="predicted"/>
<sequence>MQASGKAVRDFRIGLRDGVDLLVRMENESGKGRKPHFSYEVDTVIRLKRLLMGGHVAGASRSHDLVIQLICSVPDEMMPCRLERQKIMPATGKSRWSRWIGSGDAPMQGACGARRQGRIAFLASAVPPYCF</sequence>
<protein>
    <submittedName>
        <fullName evidence="1">Uncharacterized protein</fullName>
    </submittedName>
</protein>
<gene>
    <name evidence="1" type="ORF">HLH44_08530</name>
</gene>
<reference evidence="1 2" key="1">
    <citation type="submission" date="2020-04" db="EMBL/GenBank/DDBJ databases">
        <title>Description of novel Gluconacetobacter.</title>
        <authorList>
            <person name="Sombolestani A."/>
        </authorList>
    </citation>
    <scope>NUCLEOTIDE SEQUENCE [LARGE SCALE GENOMIC DNA]</scope>
    <source>
        <strain evidence="1 2">LMG 22058</strain>
    </source>
</reference>
<evidence type="ECO:0000313" key="2">
    <source>
        <dbReference type="Proteomes" id="UP000530320"/>
    </source>
</evidence>
<evidence type="ECO:0000313" key="1">
    <source>
        <dbReference type="EMBL" id="MBB2197501.1"/>
    </source>
</evidence>
<name>A0A7W4PK47_9PROT</name>
<comment type="caution">
    <text evidence="1">The sequence shown here is derived from an EMBL/GenBank/DDBJ whole genome shotgun (WGS) entry which is preliminary data.</text>
</comment>